<comment type="subcellular location">
    <subcellularLocation>
        <location evidence="1">Membrane</location>
    </subcellularLocation>
</comment>
<feature type="transmembrane region" description="Helical" evidence="5">
    <location>
        <begin position="83"/>
        <end position="100"/>
    </location>
</feature>
<dbReference type="GO" id="GO:0008381">
    <property type="term" value="F:mechanosensitive monoatomic ion channel activity"/>
    <property type="evidence" value="ECO:0007669"/>
    <property type="project" value="InterPro"/>
</dbReference>
<evidence type="ECO:0000256" key="4">
    <source>
        <dbReference type="ARBA" id="ARBA00023136"/>
    </source>
</evidence>
<keyword evidence="4 5" id="KW-0472">Membrane</keyword>
<evidence type="ECO:0000256" key="3">
    <source>
        <dbReference type="ARBA" id="ARBA00022989"/>
    </source>
</evidence>
<evidence type="ECO:0000256" key="1">
    <source>
        <dbReference type="ARBA" id="ARBA00004370"/>
    </source>
</evidence>
<dbReference type="InterPro" id="IPR030192">
    <property type="entry name" value="YbdG"/>
</dbReference>
<feature type="transmembrane region" description="Helical" evidence="5">
    <location>
        <begin position="178"/>
        <end position="194"/>
    </location>
</feature>
<name>A0A644WGN3_9ZZZZ</name>
<dbReference type="GO" id="GO:0071470">
    <property type="term" value="P:cellular response to osmotic stress"/>
    <property type="evidence" value="ECO:0007669"/>
    <property type="project" value="InterPro"/>
</dbReference>
<evidence type="ECO:0000259" key="6">
    <source>
        <dbReference type="Pfam" id="PF00924"/>
    </source>
</evidence>
<dbReference type="PANTHER" id="PTHR30414">
    <property type="entry name" value="MINICONDUCTANCE MECHANOSENSITIVE CHANNEL YBDG"/>
    <property type="match status" value="1"/>
</dbReference>
<feature type="domain" description="Mechanosensitive ion channel MscS" evidence="6">
    <location>
        <begin position="196"/>
        <end position="264"/>
    </location>
</feature>
<dbReference type="InterPro" id="IPR023408">
    <property type="entry name" value="MscS_beta-dom_sf"/>
</dbReference>
<dbReference type="GO" id="GO:0005886">
    <property type="term" value="C:plasma membrane"/>
    <property type="evidence" value="ECO:0007669"/>
    <property type="project" value="TreeGrafter"/>
</dbReference>
<sequence>MNDFTAFSELFVWTSAKMSSIQIDWLPVGALTTLVLLLVLGMLALVIYYISKFILFRIIRSIVKRTPGVYDDIFVSRKFLRRISYVIPMIVIYQLIPYAIPHHAGWIITIRRSSEVVLILFMLTAGYALLDSFYEKYLNTEKSRFKPVKGYLQVVKIVGGFIAAILILSILLSETPGYLLGGLGAVSAVLLLVFKDTILGFVASVQLSSNDMVMLGDWITVDKCKADGEVVEITLSSVKVRNFDNTFTYVPTYGMISDSFQNWRGMKESPGRRIKRPVNIHVGSIHFVTEEELEKFRKIDLISSYIESKQKELDEINSLSSSDSGAIINLRQQTNIGIYRIYLLEYLKSIPTFNHNEITMVRQLPPADDGIPIEVYAFSVEKDWEKYEVVMADIFDHILASTQYFGLEIFQAASGSDLRSLAGKH</sequence>
<dbReference type="Pfam" id="PF00924">
    <property type="entry name" value="MS_channel_2nd"/>
    <property type="match status" value="1"/>
</dbReference>
<feature type="transmembrane region" description="Helical" evidence="5">
    <location>
        <begin position="151"/>
        <end position="172"/>
    </location>
</feature>
<dbReference type="PANTHER" id="PTHR30414:SF0">
    <property type="entry name" value="MINICONDUCTANCE MECHANOSENSITIVE CHANNEL YBDG"/>
    <property type="match status" value="1"/>
</dbReference>
<reference evidence="7" key="1">
    <citation type="submission" date="2019-08" db="EMBL/GenBank/DDBJ databases">
        <authorList>
            <person name="Kucharzyk K."/>
            <person name="Murdoch R.W."/>
            <person name="Higgins S."/>
            <person name="Loffler F."/>
        </authorList>
    </citation>
    <scope>NUCLEOTIDE SEQUENCE</scope>
</reference>
<evidence type="ECO:0000256" key="5">
    <source>
        <dbReference type="SAM" id="Phobius"/>
    </source>
</evidence>
<feature type="transmembrane region" description="Helical" evidence="5">
    <location>
        <begin position="112"/>
        <end position="130"/>
    </location>
</feature>
<organism evidence="7">
    <name type="scientific">bioreactor metagenome</name>
    <dbReference type="NCBI Taxonomy" id="1076179"/>
    <lineage>
        <taxon>unclassified sequences</taxon>
        <taxon>metagenomes</taxon>
        <taxon>ecological metagenomes</taxon>
    </lineage>
</organism>
<dbReference type="InterPro" id="IPR010920">
    <property type="entry name" value="LSM_dom_sf"/>
</dbReference>
<dbReference type="Gene3D" id="2.30.30.60">
    <property type="match status" value="1"/>
</dbReference>
<keyword evidence="2 5" id="KW-0812">Transmembrane</keyword>
<accession>A0A644WGN3</accession>
<evidence type="ECO:0000313" key="7">
    <source>
        <dbReference type="EMBL" id="MPM02737.1"/>
    </source>
</evidence>
<dbReference type="EMBL" id="VSSQ01000893">
    <property type="protein sequence ID" value="MPM02737.1"/>
    <property type="molecule type" value="Genomic_DNA"/>
</dbReference>
<keyword evidence="3 5" id="KW-1133">Transmembrane helix</keyword>
<comment type="caution">
    <text evidence="7">The sequence shown here is derived from an EMBL/GenBank/DDBJ whole genome shotgun (WGS) entry which is preliminary data.</text>
</comment>
<gene>
    <name evidence="7" type="primary">ybdG_5</name>
    <name evidence="7" type="ORF">SDC9_48992</name>
</gene>
<dbReference type="AlphaFoldDB" id="A0A644WGN3"/>
<evidence type="ECO:0000256" key="2">
    <source>
        <dbReference type="ARBA" id="ARBA00022692"/>
    </source>
</evidence>
<feature type="transmembrane region" description="Helical" evidence="5">
    <location>
        <begin position="25"/>
        <end position="50"/>
    </location>
</feature>
<proteinExistence type="predicted"/>
<dbReference type="InterPro" id="IPR006685">
    <property type="entry name" value="MscS_channel_2nd"/>
</dbReference>
<protein>
    <submittedName>
        <fullName evidence="7">Miniconductance mechanosensitive channel YbdG</fullName>
    </submittedName>
</protein>
<dbReference type="SUPFAM" id="SSF50182">
    <property type="entry name" value="Sm-like ribonucleoproteins"/>
    <property type="match status" value="1"/>
</dbReference>